<gene>
    <name evidence="10" type="primary">rplV</name>
    <name evidence="15" type="ORF">SAMN05660657_00898</name>
</gene>
<feature type="region of interest" description="Disordered" evidence="14">
    <location>
        <begin position="124"/>
        <end position="163"/>
    </location>
</feature>
<feature type="compositionally biased region" description="Low complexity" evidence="14">
    <location>
        <begin position="144"/>
        <end position="163"/>
    </location>
</feature>
<comment type="function">
    <text evidence="10 13">This protein binds specifically to 23S rRNA; its binding is stimulated by other ribosomal proteins, e.g., L4, L17, and L20. It is important during the early stages of 50S assembly. It makes multiple contacts with different domains of the 23S rRNA in the assembled 50S subunit and ribosome.</text>
</comment>
<reference evidence="16" key="1">
    <citation type="submission" date="2016-10" db="EMBL/GenBank/DDBJ databases">
        <authorList>
            <person name="Varghese N."/>
            <person name="Submissions S."/>
        </authorList>
    </citation>
    <scope>NUCLEOTIDE SEQUENCE [LARGE SCALE GENOMIC DNA]</scope>
    <source>
        <strain evidence="16">DSM 46136</strain>
    </source>
</reference>
<dbReference type="EMBL" id="FPBA01000002">
    <property type="protein sequence ID" value="SFT45424.1"/>
    <property type="molecule type" value="Genomic_DNA"/>
</dbReference>
<dbReference type="PANTHER" id="PTHR13501:SF8">
    <property type="entry name" value="LARGE RIBOSOMAL SUBUNIT PROTEIN UL22M"/>
    <property type="match status" value="1"/>
</dbReference>
<dbReference type="GO" id="GO:0003735">
    <property type="term" value="F:structural constituent of ribosome"/>
    <property type="evidence" value="ECO:0007669"/>
    <property type="project" value="InterPro"/>
</dbReference>
<comment type="similarity">
    <text evidence="2 10 11">Belongs to the universal ribosomal protein uL22 family.</text>
</comment>
<accession>A0A1I6Y5M0</accession>
<keyword evidence="7 10" id="KW-0687">Ribonucleoprotein</keyword>
<organism evidence="15 16">
    <name type="scientific">Geodermatophilus amargosae</name>
    <dbReference type="NCBI Taxonomy" id="1296565"/>
    <lineage>
        <taxon>Bacteria</taxon>
        <taxon>Bacillati</taxon>
        <taxon>Actinomycetota</taxon>
        <taxon>Actinomycetes</taxon>
        <taxon>Geodermatophilales</taxon>
        <taxon>Geodermatophilaceae</taxon>
        <taxon>Geodermatophilus</taxon>
    </lineage>
</organism>
<dbReference type="Pfam" id="PF00237">
    <property type="entry name" value="Ribosomal_L22"/>
    <property type="match status" value="1"/>
</dbReference>
<dbReference type="HAMAP" id="MF_01331_B">
    <property type="entry name" value="Ribosomal_uL22_B"/>
    <property type="match status" value="1"/>
</dbReference>
<comment type="subunit">
    <text evidence="3 10 12">Part of the 50S ribosomal subunit.</text>
</comment>
<evidence type="ECO:0000313" key="15">
    <source>
        <dbReference type="EMBL" id="SFT45424.1"/>
    </source>
</evidence>
<dbReference type="RefSeq" id="WP_093578197.1">
    <property type="nucleotide sequence ID" value="NZ_FPBA01000002.1"/>
</dbReference>
<evidence type="ECO:0000256" key="11">
    <source>
        <dbReference type="RuleBase" id="RU004005"/>
    </source>
</evidence>
<evidence type="ECO:0000256" key="4">
    <source>
        <dbReference type="ARBA" id="ARBA00022730"/>
    </source>
</evidence>
<evidence type="ECO:0000256" key="1">
    <source>
        <dbReference type="ARBA" id="ARBA00003478"/>
    </source>
</evidence>
<sequence>MTSQLGEETQVARAVARGVRVAPMKARRVVDLIRYLPTDEALALLRFAPQAASEPVAKVVASAVANAEHNLRLDPAALVVSAAYVDEGPTMKRIRPRAQGRAYRINKRTSHITVEVSEFGASAELAGKSRTARRRTGQSGPAVQQTGQQQGTQQRSNTRGGTR</sequence>
<evidence type="ECO:0000256" key="3">
    <source>
        <dbReference type="ARBA" id="ARBA00011838"/>
    </source>
</evidence>
<comment type="function">
    <text evidence="8">This protein binds specifically to 23S rRNA; its binding is stimulated by other ribosomal proteins, e.g. L4, L17, and L20. It is important during the early stages of 50S assembly. It makes multiple contacts with different domains of the 23S rRNA in the assembled 50S subunit and ribosome.</text>
</comment>
<evidence type="ECO:0000256" key="5">
    <source>
        <dbReference type="ARBA" id="ARBA00022884"/>
    </source>
</evidence>
<evidence type="ECO:0000256" key="8">
    <source>
        <dbReference type="ARBA" id="ARBA00025084"/>
    </source>
</evidence>
<dbReference type="OrthoDB" id="9805969at2"/>
<evidence type="ECO:0000256" key="7">
    <source>
        <dbReference type="ARBA" id="ARBA00023274"/>
    </source>
</evidence>
<dbReference type="GO" id="GO:0022625">
    <property type="term" value="C:cytosolic large ribosomal subunit"/>
    <property type="evidence" value="ECO:0007669"/>
    <property type="project" value="TreeGrafter"/>
</dbReference>
<dbReference type="STRING" id="1296565.SAMN05660657_00898"/>
<proteinExistence type="inferred from homology"/>
<evidence type="ECO:0000256" key="2">
    <source>
        <dbReference type="ARBA" id="ARBA00009451"/>
    </source>
</evidence>
<dbReference type="PANTHER" id="PTHR13501">
    <property type="entry name" value="CHLOROPLAST 50S RIBOSOMAL PROTEIN L22-RELATED"/>
    <property type="match status" value="1"/>
</dbReference>
<dbReference type="InterPro" id="IPR018260">
    <property type="entry name" value="Ribosomal_uL22_CS"/>
</dbReference>
<evidence type="ECO:0000256" key="13">
    <source>
        <dbReference type="RuleBase" id="RU004008"/>
    </source>
</evidence>
<dbReference type="PROSITE" id="PS00464">
    <property type="entry name" value="RIBOSOMAL_L22"/>
    <property type="match status" value="1"/>
</dbReference>
<comment type="function">
    <text evidence="1 10">The globular domain of the protein is located near the polypeptide exit tunnel on the outside of the subunit, while an extended beta-hairpin is found that lines the wall of the exit tunnel in the center of the 70S ribosome.</text>
</comment>
<dbReference type="Proteomes" id="UP000199546">
    <property type="component" value="Unassembled WGS sequence"/>
</dbReference>
<keyword evidence="5 10" id="KW-0694">RNA-binding</keyword>
<dbReference type="AlphaFoldDB" id="A0A1I6Y5M0"/>
<name>A0A1I6Y5M0_9ACTN</name>
<evidence type="ECO:0000256" key="14">
    <source>
        <dbReference type="SAM" id="MobiDB-lite"/>
    </source>
</evidence>
<dbReference type="InterPro" id="IPR001063">
    <property type="entry name" value="Ribosomal_uL22"/>
</dbReference>
<dbReference type="CDD" id="cd00336">
    <property type="entry name" value="Ribosomal_L22"/>
    <property type="match status" value="1"/>
</dbReference>
<keyword evidence="6 10" id="KW-0689">Ribosomal protein</keyword>
<dbReference type="InterPro" id="IPR047867">
    <property type="entry name" value="Ribosomal_uL22_bac/org-type"/>
</dbReference>
<dbReference type="SUPFAM" id="SSF54843">
    <property type="entry name" value="Ribosomal protein L22"/>
    <property type="match status" value="1"/>
</dbReference>
<evidence type="ECO:0000256" key="9">
    <source>
        <dbReference type="ARBA" id="ARBA00035207"/>
    </source>
</evidence>
<dbReference type="GO" id="GO:0019843">
    <property type="term" value="F:rRNA binding"/>
    <property type="evidence" value="ECO:0007669"/>
    <property type="project" value="UniProtKB-UniRule"/>
</dbReference>
<dbReference type="NCBIfam" id="TIGR01044">
    <property type="entry name" value="rplV_bact"/>
    <property type="match status" value="1"/>
</dbReference>
<evidence type="ECO:0000256" key="10">
    <source>
        <dbReference type="HAMAP-Rule" id="MF_01331"/>
    </source>
</evidence>
<protein>
    <recommendedName>
        <fullName evidence="9 10">Large ribosomal subunit protein uL22</fullName>
    </recommendedName>
</protein>
<dbReference type="Gene3D" id="3.90.470.10">
    <property type="entry name" value="Ribosomal protein L22/L17"/>
    <property type="match status" value="1"/>
</dbReference>
<evidence type="ECO:0000256" key="6">
    <source>
        <dbReference type="ARBA" id="ARBA00022980"/>
    </source>
</evidence>
<dbReference type="InterPro" id="IPR036394">
    <property type="entry name" value="Ribosomal_uL22_sf"/>
</dbReference>
<evidence type="ECO:0000256" key="12">
    <source>
        <dbReference type="RuleBase" id="RU004006"/>
    </source>
</evidence>
<evidence type="ECO:0000313" key="16">
    <source>
        <dbReference type="Proteomes" id="UP000199546"/>
    </source>
</evidence>
<keyword evidence="16" id="KW-1185">Reference proteome</keyword>
<dbReference type="InterPro" id="IPR005727">
    <property type="entry name" value="Ribosomal_uL22_bac/chlpt-type"/>
</dbReference>
<dbReference type="GO" id="GO:0006412">
    <property type="term" value="P:translation"/>
    <property type="evidence" value="ECO:0007669"/>
    <property type="project" value="UniProtKB-UniRule"/>
</dbReference>
<keyword evidence="4 10" id="KW-0699">rRNA-binding</keyword>